<dbReference type="EMBL" id="OX395132">
    <property type="protein sequence ID" value="CAI5779750.1"/>
    <property type="molecule type" value="Genomic_DNA"/>
</dbReference>
<keyword evidence="2" id="KW-1185">Reference proteome</keyword>
<dbReference type="AlphaFoldDB" id="A0AA35KK75"/>
<evidence type="ECO:0000313" key="2">
    <source>
        <dbReference type="Proteomes" id="UP001178461"/>
    </source>
</evidence>
<protein>
    <submittedName>
        <fullName evidence="1">Uncharacterized protein</fullName>
    </submittedName>
</protein>
<gene>
    <name evidence="1" type="ORF">PODLI_1B036892</name>
</gene>
<evidence type="ECO:0000313" key="1">
    <source>
        <dbReference type="EMBL" id="CAI5779750.1"/>
    </source>
</evidence>
<sequence>MQASGGIEKESCLIKWLAKQGKDDMRIRAVGKRRRLILATSCKIIIRGEKLLLFCRN</sequence>
<dbReference type="Proteomes" id="UP001178461">
    <property type="component" value="Chromosome 7"/>
</dbReference>
<accession>A0AA35KK75</accession>
<organism evidence="1 2">
    <name type="scientific">Podarcis lilfordi</name>
    <name type="common">Lilford's wall lizard</name>
    <dbReference type="NCBI Taxonomy" id="74358"/>
    <lineage>
        <taxon>Eukaryota</taxon>
        <taxon>Metazoa</taxon>
        <taxon>Chordata</taxon>
        <taxon>Craniata</taxon>
        <taxon>Vertebrata</taxon>
        <taxon>Euteleostomi</taxon>
        <taxon>Lepidosauria</taxon>
        <taxon>Squamata</taxon>
        <taxon>Bifurcata</taxon>
        <taxon>Unidentata</taxon>
        <taxon>Episquamata</taxon>
        <taxon>Laterata</taxon>
        <taxon>Lacertibaenia</taxon>
        <taxon>Lacertidae</taxon>
        <taxon>Podarcis</taxon>
    </lineage>
</organism>
<name>A0AA35KK75_9SAUR</name>
<proteinExistence type="predicted"/>
<reference evidence="1" key="1">
    <citation type="submission" date="2022-12" db="EMBL/GenBank/DDBJ databases">
        <authorList>
            <person name="Alioto T."/>
            <person name="Alioto T."/>
            <person name="Gomez Garrido J."/>
        </authorList>
    </citation>
    <scope>NUCLEOTIDE SEQUENCE</scope>
</reference>